<dbReference type="Proteomes" id="UP000198901">
    <property type="component" value="Unassembled WGS sequence"/>
</dbReference>
<dbReference type="OrthoDB" id="1448584at2"/>
<keyword evidence="2" id="KW-1185">Reference proteome</keyword>
<accession>A0A1G9M9U6</accession>
<dbReference type="EMBL" id="FNGS01000003">
    <property type="protein sequence ID" value="SDL70989.1"/>
    <property type="molecule type" value="Genomic_DNA"/>
</dbReference>
<dbReference type="AlphaFoldDB" id="A0A1G9M9U6"/>
<reference evidence="1 2" key="1">
    <citation type="submission" date="2016-10" db="EMBL/GenBank/DDBJ databases">
        <authorList>
            <person name="de Groot N.N."/>
        </authorList>
    </citation>
    <scope>NUCLEOTIDE SEQUENCE [LARGE SCALE GENOMIC DNA]</scope>
    <source>
        <strain evidence="1 2">DSM 21668</strain>
    </source>
</reference>
<gene>
    <name evidence="1" type="ORF">SAMN04488090_1509</name>
</gene>
<evidence type="ECO:0000313" key="2">
    <source>
        <dbReference type="Proteomes" id="UP000198901"/>
    </source>
</evidence>
<protein>
    <recommendedName>
        <fullName evidence="3">Lipocalin-like domain-containing protein</fullName>
    </recommendedName>
</protein>
<dbReference type="RefSeq" id="WP_093199911.1">
    <property type="nucleotide sequence ID" value="NZ_FNGS01000003.1"/>
</dbReference>
<proteinExistence type="predicted"/>
<evidence type="ECO:0000313" key="1">
    <source>
        <dbReference type="EMBL" id="SDL70989.1"/>
    </source>
</evidence>
<name>A0A1G9M9U6_9BACT</name>
<sequence>MRYWFVCLLFVAGSVSGQQLFGDACRGTWTGMMHIYRKGVVKDSVGIRLEVAPVSGGWTWKTHYLSPKHPMVKDYLLRYKEENHYVIDEQDGTVLDAYLTDNKLFSVFETEGIVLTSGYELRGKNRLVFEVTSGRKGVASSVINYSVDHVQRVLLRRTP</sequence>
<evidence type="ECO:0008006" key="3">
    <source>
        <dbReference type="Google" id="ProtNLM"/>
    </source>
</evidence>
<organism evidence="1 2">
    <name type="scientific">Siphonobacter aquaeclarae</name>
    <dbReference type="NCBI Taxonomy" id="563176"/>
    <lineage>
        <taxon>Bacteria</taxon>
        <taxon>Pseudomonadati</taxon>
        <taxon>Bacteroidota</taxon>
        <taxon>Cytophagia</taxon>
        <taxon>Cytophagales</taxon>
        <taxon>Cytophagaceae</taxon>
        <taxon>Siphonobacter</taxon>
    </lineage>
</organism>